<dbReference type="EMBL" id="CP099424">
    <property type="protein sequence ID" value="USW55180.1"/>
    <property type="molecule type" value="Genomic_DNA"/>
</dbReference>
<evidence type="ECO:0000256" key="2">
    <source>
        <dbReference type="SAM" id="SignalP"/>
    </source>
</evidence>
<evidence type="ECO:0000256" key="1">
    <source>
        <dbReference type="SAM" id="MobiDB-lite"/>
    </source>
</evidence>
<feature type="chain" id="PRO_5040341314" evidence="2">
    <location>
        <begin position="24"/>
        <end position="206"/>
    </location>
</feature>
<evidence type="ECO:0000313" key="4">
    <source>
        <dbReference type="Proteomes" id="UP001056384"/>
    </source>
</evidence>
<accession>A0A9Q9AZ45</accession>
<feature type="compositionally biased region" description="Low complexity" evidence="1">
    <location>
        <begin position="172"/>
        <end position="184"/>
    </location>
</feature>
<dbReference type="Proteomes" id="UP001056384">
    <property type="component" value="Chromosome 7"/>
</dbReference>
<organism evidence="3 4">
    <name type="scientific">Septoria linicola</name>
    <dbReference type="NCBI Taxonomy" id="215465"/>
    <lineage>
        <taxon>Eukaryota</taxon>
        <taxon>Fungi</taxon>
        <taxon>Dikarya</taxon>
        <taxon>Ascomycota</taxon>
        <taxon>Pezizomycotina</taxon>
        <taxon>Dothideomycetes</taxon>
        <taxon>Dothideomycetidae</taxon>
        <taxon>Mycosphaerellales</taxon>
        <taxon>Mycosphaerellaceae</taxon>
        <taxon>Septoria</taxon>
    </lineage>
</organism>
<protein>
    <submittedName>
        <fullName evidence="3">Uncharacterized protein</fullName>
    </submittedName>
</protein>
<feature type="region of interest" description="Disordered" evidence="1">
    <location>
        <begin position="172"/>
        <end position="206"/>
    </location>
</feature>
<gene>
    <name evidence="3" type="ORF">Slin15195_G084990</name>
</gene>
<feature type="compositionally biased region" description="Pro residues" evidence="1">
    <location>
        <begin position="191"/>
        <end position="206"/>
    </location>
</feature>
<dbReference type="OrthoDB" id="3648880at2759"/>
<name>A0A9Q9AZ45_9PEZI</name>
<evidence type="ECO:0000313" key="3">
    <source>
        <dbReference type="EMBL" id="USW55180.1"/>
    </source>
</evidence>
<reference evidence="3" key="1">
    <citation type="submission" date="2022-06" db="EMBL/GenBank/DDBJ databases">
        <title>Complete genome sequences of two strains of the flax pathogen Septoria linicola.</title>
        <authorList>
            <person name="Lapalu N."/>
            <person name="Simon A."/>
            <person name="Demenou B."/>
            <person name="Paumier D."/>
            <person name="Guillot M.-P."/>
            <person name="Gout L."/>
            <person name="Valade R."/>
        </authorList>
    </citation>
    <scope>NUCLEOTIDE SEQUENCE</scope>
    <source>
        <strain evidence="3">SE15195</strain>
    </source>
</reference>
<feature type="signal peptide" evidence="2">
    <location>
        <begin position="1"/>
        <end position="23"/>
    </location>
</feature>
<dbReference type="AlphaFoldDB" id="A0A9Q9AZ45"/>
<sequence length="206" mass="22733">MQITGALLAVVGIAAALPGGGEGYSPTKPDCYTSSTCKAYYHTTTKTIPYHATHTITKTEYKPHYYTTKAPKVYTETTYIPQEYNVTKTIPITKTITIPDYSTTVVCKTSTVNFNRTSVTTKQSYSTCPETKKVPATTIKSTWYEHKVTTSTPCPYTTVEKKETYSTTVCTESSSKCETTSSCKNKAVYPTQPPQPPQYGSPQPTY</sequence>
<proteinExistence type="predicted"/>
<keyword evidence="2" id="KW-0732">Signal</keyword>
<keyword evidence="4" id="KW-1185">Reference proteome</keyword>